<keyword evidence="4" id="KW-0812">Transmembrane</keyword>
<dbReference type="GO" id="GO:0015677">
    <property type="term" value="P:copper ion import"/>
    <property type="evidence" value="ECO:0007669"/>
    <property type="project" value="TreeGrafter"/>
</dbReference>
<protein>
    <recommendedName>
        <fullName evidence="9">FAD-binding FR-type domain-containing protein</fullName>
    </recommendedName>
</protein>
<evidence type="ECO:0000256" key="1">
    <source>
        <dbReference type="ARBA" id="ARBA00022448"/>
    </source>
</evidence>
<keyword evidence="4" id="KW-0472">Membrane</keyword>
<dbReference type="Pfam" id="PF08030">
    <property type="entry name" value="NAD_binding_6"/>
    <property type="match status" value="1"/>
</dbReference>
<dbReference type="Pfam" id="PF08022">
    <property type="entry name" value="FAD_binding_8"/>
    <property type="match status" value="1"/>
</dbReference>
<dbReference type="Gene3D" id="3.40.50.80">
    <property type="entry name" value="Nucleotide-binding domain of ferredoxin-NADP reductase (FNR) module"/>
    <property type="match status" value="1"/>
</dbReference>
<dbReference type="AlphaFoldDB" id="A0AAD5BGF5"/>
<feature type="transmembrane region" description="Helical" evidence="4">
    <location>
        <begin position="6"/>
        <end position="24"/>
    </location>
</feature>
<feature type="transmembrane region" description="Helical" evidence="4">
    <location>
        <begin position="36"/>
        <end position="58"/>
    </location>
</feature>
<keyword evidence="8" id="KW-1185">Reference proteome</keyword>
<reference evidence="7 8" key="1">
    <citation type="journal article" date="2022" name="DNA Res.">
        <title>Genome analysis of five recently described species of the CUG-Ser clade uncovers Candida theae as a new hybrid lineage with pathogenic potential in the Candida parapsilosis species complex.</title>
        <authorList>
            <person name="Mixao V."/>
            <person name="Del Olmo V."/>
            <person name="Hegedusova E."/>
            <person name="Saus E."/>
            <person name="Pryszcz L."/>
            <person name="Cillingova A."/>
            <person name="Nosek J."/>
            <person name="Gabaldon T."/>
        </authorList>
    </citation>
    <scope>NUCLEOTIDE SEQUENCE [LARGE SCALE GENOMIC DNA]</scope>
    <source>
        <strain evidence="7 8">CBS 12239</strain>
    </source>
</reference>
<evidence type="ECO:0000256" key="3">
    <source>
        <dbReference type="ARBA" id="ARBA00023002"/>
    </source>
</evidence>
<gene>
    <name evidence="7" type="ORF">KGF57_002054</name>
</gene>
<dbReference type="GO" id="GO:0005886">
    <property type="term" value="C:plasma membrane"/>
    <property type="evidence" value="ECO:0007669"/>
    <property type="project" value="TreeGrafter"/>
</dbReference>
<dbReference type="CDD" id="cd06186">
    <property type="entry name" value="NOX_Duox_like_FAD_NADP"/>
    <property type="match status" value="1"/>
</dbReference>
<name>A0AAD5BGF5_9ASCO</name>
<evidence type="ECO:0000259" key="6">
    <source>
        <dbReference type="Pfam" id="PF08030"/>
    </source>
</evidence>
<proteinExistence type="predicted"/>
<dbReference type="EMBL" id="JAIHNG010000103">
    <property type="protein sequence ID" value="KAI5959529.1"/>
    <property type="molecule type" value="Genomic_DNA"/>
</dbReference>
<evidence type="ECO:0000256" key="2">
    <source>
        <dbReference type="ARBA" id="ARBA00022982"/>
    </source>
</evidence>
<dbReference type="RefSeq" id="XP_051609433.1">
    <property type="nucleotide sequence ID" value="XM_051751326.1"/>
</dbReference>
<dbReference type="InterPro" id="IPR039261">
    <property type="entry name" value="FNR_nucleotide-bd"/>
</dbReference>
<dbReference type="GO" id="GO:0000293">
    <property type="term" value="F:ferric-chelate reductase activity"/>
    <property type="evidence" value="ECO:0007669"/>
    <property type="project" value="TreeGrafter"/>
</dbReference>
<keyword evidence="1" id="KW-0813">Transport</keyword>
<keyword evidence="4" id="KW-1133">Transmembrane helix</keyword>
<comment type="caution">
    <text evidence="7">The sequence shown here is derived from an EMBL/GenBank/DDBJ whole genome shotgun (WGS) entry which is preliminary data.</text>
</comment>
<dbReference type="SUPFAM" id="SSF52343">
    <property type="entry name" value="Ferredoxin reductase-like, C-terminal NADP-linked domain"/>
    <property type="match status" value="1"/>
</dbReference>
<keyword evidence="2" id="KW-0249">Electron transport</keyword>
<organism evidence="7 8">
    <name type="scientific">Candida theae</name>
    <dbReference type="NCBI Taxonomy" id="1198502"/>
    <lineage>
        <taxon>Eukaryota</taxon>
        <taxon>Fungi</taxon>
        <taxon>Dikarya</taxon>
        <taxon>Ascomycota</taxon>
        <taxon>Saccharomycotina</taxon>
        <taxon>Pichiomycetes</taxon>
        <taxon>Debaryomycetaceae</taxon>
        <taxon>Candida/Lodderomyces clade</taxon>
        <taxon>Candida</taxon>
    </lineage>
</organism>
<dbReference type="InterPro" id="IPR013121">
    <property type="entry name" value="Fe_red_NAD-bd_6"/>
</dbReference>
<feature type="transmembrane region" description="Helical" evidence="4">
    <location>
        <begin position="193"/>
        <end position="213"/>
    </location>
</feature>
<dbReference type="Proteomes" id="UP001204833">
    <property type="component" value="Unassembled WGS sequence"/>
</dbReference>
<evidence type="ECO:0000256" key="4">
    <source>
        <dbReference type="SAM" id="Phobius"/>
    </source>
</evidence>
<evidence type="ECO:0000259" key="5">
    <source>
        <dbReference type="Pfam" id="PF08022"/>
    </source>
</evidence>
<sequence length="587" mass="67445">MYAIGLYATIVFGIFLFPFLIPIRSKSATHRRLKRILTIALIVSTLAAIAPDTASIGAPFHKYGKAKIAFFGCNYQIQLTTARFCEQNRTFEWCYCNNFNAFATIAHCYQEGHQDQVDSLLDTCHEYNRTIRRDALVHAENYYKAHAKSIQDIPDFQPNTVVDFPIKLNATETFIFKEAYNNFLGNFDLSVDYGAYLVLYWVIVFTLVSIGNWSKIYFHKMNRNLTDPFSNWFRKLVTLPATGRTRKTNEKRLGYGLDFLVPTRAETLILSTFFGLSVYLLTKNINYTEGDPLFSSKTDETLKILVPRPQDWEAIPGGHAFIHFLRPSCFWQSHPFTYTVTDDEIVLFIKVKKGVTRSMASYLQTHKDKYTKIRVAIEGSYGESTPANKYDTAVFVAGGNGIPGIYAEAVELQSLPKRKIKLIWVVREYSTLFWFYDELLQLRSKDIETTIFVTKPNVSINTEDFRNRFNLLEADALMQTNELTSLLKLPKQSLRVIDATGQSETFDEETSFDQRVKQELSHINFVESRPNIDKLVLTSVEESMGSVCFITCGHPAMVDDLRASVVRHIDNVDRKRIDYFEQLQVWA</sequence>
<dbReference type="InterPro" id="IPR013112">
    <property type="entry name" value="FAD-bd_8"/>
</dbReference>
<feature type="domain" description="Ferric reductase NAD binding" evidence="6">
    <location>
        <begin position="390"/>
        <end position="565"/>
    </location>
</feature>
<dbReference type="PANTHER" id="PTHR32361">
    <property type="entry name" value="FERRIC/CUPRIC REDUCTASE TRANSMEMBRANE COMPONENT"/>
    <property type="match status" value="1"/>
</dbReference>
<evidence type="ECO:0000313" key="8">
    <source>
        <dbReference type="Proteomes" id="UP001204833"/>
    </source>
</evidence>
<evidence type="ECO:0008006" key="9">
    <source>
        <dbReference type="Google" id="ProtNLM"/>
    </source>
</evidence>
<dbReference type="GO" id="GO:0006826">
    <property type="term" value="P:iron ion transport"/>
    <property type="evidence" value="ECO:0007669"/>
    <property type="project" value="TreeGrafter"/>
</dbReference>
<dbReference type="PANTHER" id="PTHR32361:SF9">
    <property type="entry name" value="FERRIC REDUCTASE TRANSMEMBRANE COMPONENT 3-RELATED"/>
    <property type="match status" value="1"/>
</dbReference>
<accession>A0AAD5BGF5</accession>
<feature type="domain" description="FAD-binding 8" evidence="5">
    <location>
        <begin position="298"/>
        <end position="384"/>
    </location>
</feature>
<keyword evidence="3" id="KW-0560">Oxidoreductase</keyword>
<dbReference type="GO" id="GO:0006879">
    <property type="term" value="P:intracellular iron ion homeostasis"/>
    <property type="evidence" value="ECO:0007669"/>
    <property type="project" value="TreeGrafter"/>
</dbReference>
<evidence type="ECO:0000313" key="7">
    <source>
        <dbReference type="EMBL" id="KAI5959529.1"/>
    </source>
</evidence>
<dbReference type="InterPro" id="IPR051410">
    <property type="entry name" value="Ferric/Cupric_Reductase"/>
</dbReference>
<dbReference type="GeneID" id="76150113"/>